<dbReference type="EMBL" id="WTXG01000230">
    <property type="protein sequence ID" value="KAI0290326.1"/>
    <property type="molecule type" value="Genomic_DNA"/>
</dbReference>
<organism evidence="2 3">
    <name type="scientific">Multifurca ochricompacta</name>
    <dbReference type="NCBI Taxonomy" id="376703"/>
    <lineage>
        <taxon>Eukaryota</taxon>
        <taxon>Fungi</taxon>
        <taxon>Dikarya</taxon>
        <taxon>Basidiomycota</taxon>
        <taxon>Agaricomycotina</taxon>
        <taxon>Agaricomycetes</taxon>
        <taxon>Russulales</taxon>
        <taxon>Russulaceae</taxon>
        <taxon>Multifurca</taxon>
    </lineage>
</organism>
<evidence type="ECO:0000313" key="3">
    <source>
        <dbReference type="Proteomes" id="UP001203297"/>
    </source>
</evidence>
<evidence type="ECO:0000313" key="2">
    <source>
        <dbReference type="EMBL" id="KAI0290326.1"/>
    </source>
</evidence>
<dbReference type="AlphaFoldDB" id="A0AAD4LTU9"/>
<feature type="region of interest" description="Disordered" evidence="1">
    <location>
        <begin position="1"/>
        <end position="60"/>
    </location>
</feature>
<dbReference type="Proteomes" id="UP001203297">
    <property type="component" value="Unassembled WGS sequence"/>
</dbReference>
<accession>A0AAD4LTU9</accession>
<proteinExistence type="predicted"/>
<evidence type="ECO:0000256" key="1">
    <source>
        <dbReference type="SAM" id="MobiDB-lite"/>
    </source>
</evidence>
<sequence>MTWMGNDKSIPHYVQQNHSSSCPWKGCPSDKLPARPNPEPDHRTTSLFQQPSLIPPLDPREDDLHSMCHPERVALCTLLAQYERHFWC</sequence>
<name>A0AAD4LTU9_9AGAM</name>
<protein>
    <submittedName>
        <fullName evidence="2">Uncharacterized protein</fullName>
    </submittedName>
</protein>
<keyword evidence="3" id="KW-1185">Reference proteome</keyword>
<comment type="caution">
    <text evidence="2">The sequence shown here is derived from an EMBL/GenBank/DDBJ whole genome shotgun (WGS) entry which is preliminary data.</text>
</comment>
<reference evidence="2" key="1">
    <citation type="journal article" date="2022" name="New Phytol.">
        <title>Evolutionary transition to the ectomycorrhizal habit in the genomes of a hyperdiverse lineage of mushroom-forming fungi.</title>
        <authorList>
            <person name="Looney B."/>
            <person name="Miyauchi S."/>
            <person name="Morin E."/>
            <person name="Drula E."/>
            <person name="Courty P.E."/>
            <person name="Kohler A."/>
            <person name="Kuo A."/>
            <person name="LaButti K."/>
            <person name="Pangilinan J."/>
            <person name="Lipzen A."/>
            <person name="Riley R."/>
            <person name="Andreopoulos W."/>
            <person name="He G."/>
            <person name="Johnson J."/>
            <person name="Nolan M."/>
            <person name="Tritt A."/>
            <person name="Barry K.W."/>
            <person name="Grigoriev I.V."/>
            <person name="Nagy L.G."/>
            <person name="Hibbett D."/>
            <person name="Henrissat B."/>
            <person name="Matheny P.B."/>
            <person name="Labbe J."/>
            <person name="Martin F.M."/>
        </authorList>
    </citation>
    <scope>NUCLEOTIDE SEQUENCE</scope>
    <source>
        <strain evidence="2">BPL690</strain>
    </source>
</reference>
<gene>
    <name evidence="2" type="ORF">B0F90DRAFT_624649</name>
</gene>